<evidence type="ECO:0008006" key="3">
    <source>
        <dbReference type="Google" id="ProtNLM"/>
    </source>
</evidence>
<dbReference type="Gene3D" id="1.20.1440.20">
    <property type="entry name" value="LemA-like domain"/>
    <property type="match status" value="1"/>
</dbReference>
<dbReference type="RefSeq" id="WP_130599343.1">
    <property type="nucleotide sequence ID" value="NZ_CP036200.1"/>
</dbReference>
<reference evidence="1 2" key="1">
    <citation type="submission" date="2019-02" db="EMBL/GenBank/DDBJ databases">
        <title>Shewanella sp. D4-2 isolated from Dokdo Island.</title>
        <authorList>
            <person name="Baek K."/>
        </authorList>
    </citation>
    <scope>NUCLEOTIDE SEQUENCE [LARGE SCALE GENOMIC DNA]</scope>
    <source>
        <strain evidence="1 2">D4-2</strain>
    </source>
</reference>
<dbReference type="EMBL" id="CP036200">
    <property type="protein sequence ID" value="QBF82827.1"/>
    <property type="molecule type" value="Genomic_DNA"/>
</dbReference>
<keyword evidence="2" id="KW-1185">Reference proteome</keyword>
<sequence length="171" mass="19164">MLAIILCLGLALISGCLWYAGLNKRRSSAIKALKTIQQKIDLRLALLQAFSKETQASWSANVRNKFHKLKLLEAESAWDQKLDTDLATMLKVWQRLDKELNEFFVLIGETSFSAKKKQQQNQLAQDIETVQSFYNQTVTELNSGVNLLPGAVITRVTNLSPLPTFATPAIN</sequence>
<gene>
    <name evidence="1" type="ORF">EXU30_09080</name>
</gene>
<dbReference type="Proteomes" id="UP000291106">
    <property type="component" value="Chromosome"/>
</dbReference>
<name>A0A411PGX5_9GAMM</name>
<dbReference type="KEGG" id="smai:EXU30_09080"/>
<proteinExistence type="predicted"/>
<accession>A0A411PGX5</accession>
<dbReference type="OrthoDB" id="9804152at2"/>
<dbReference type="SUPFAM" id="SSF140478">
    <property type="entry name" value="LemA-like"/>
    <property type="match status" value="1"/>
</dbReference>
<protein>
    <recommendedName>
        <fullName evidence="3">LemA family protein</fullName>
    </recommendedName>
</protein>
<evidence type="ECO:0000313" key="1">
    <source>
        <dbReference type="EMBL" id="QBF82827.1"/>
    </source>
</evidence>
<dbReference type="InterPro" id="IPR023353">
    <property type="entry name" value="LemA-like_dom_sf"/>
</dbReference>
<evidence type="ECO:0000313" key="2">
    <source>
        <dbReference type="Proteomes" id="UP000291106"/>
    </source>
</evidence>
<dbReference type="AlphaFoldDB" id="A0A411PGX5"/>
<organism evidence="1 2">
    <name type="scientific">Shewanella maritima</name>
    <dbReference type="NCBI Taxonomy" id="2520507"/>
    <lineage>
        <taxon>Bacteria</taxon>
        <taxon>Pseudomonadati</taxon>
        <taxon>Pseudomonadota</taxon>
        <taxon>Gammaproteobacteria</taxon>
        <taxon>Alteromonadales</taxon>
        <taxon>Shewanellaceae</taxon>
        <taxon>Shewanella</taxon>
    </lineage>
</organism>